<reference evidence="2" key="1">
    <citation type="submission" date="2020-08" db="EMBL/GenBank/DDBJ databases">
        <title>Genome sequencing and assembly of the red palm weevil Rhynchophorus ferrugineus.</title>
        <authorList>
            <person name="Dias G.B."/>
            <person name="Bergman C.M."/>
            <person name="Manee M."/>
        </authorList>
    </citation>
    <scope>NUCLEOTIDE SEQUENCE</scope>
    <source>
        <strain evidence="2">AA-2017</strain>
        <tissue evidence="2">Whole larva</tissue>
    </source>
</reference>
<evidence type="ECO:0000313" key="2">
    <source>
        <dbReference type="EMBL" id="KAF7271088.1"/>
    </source>
</evidence>
<organism evidence="2 3">
    <name type="scientific">Rhynchophorus ferrugineus</name>
    <name type="common">Red palm weevil</name>
    <name type="synonym">Curculio ferrugineus</name>
    <dbReference type="NCBI Taxonomy" id="354439"/>
    <lineage>
        <taxon>Eukaryota</taxon>
        <taxon>Metazoa</taxon>
        <taxon>Ecdysozoa</taxon>
        <taxon>Arthropoda</taxon>
        <taxon>Hexapoda</taxon>
        <taxon>Insecta</taxon>
        <taxon>Pterygota</taxon>
        <taxon>Neoptera</taxon>
        <taxon>Endopterygota</taxon>
        <taxon>Coleoptera</taxon>
        <taxon>Polyphaga</taxon>
        <taxon>Cucujiformia</taxon>
        <taxon>Curculionidae</taxon>
        <taxon>Dryophthorinae</taxon>
        <taxon>Rhynchophorus</taxon>
    </lineage>
</organism>
<dbReference type="AlphaFoldDB" id="A0A834I2V8"/>
<accession>A0A834I2V8</accession>
<comment type="caution">
    <text evidence="2">The sequence shown here is derived from an EMBL/GenBank/DDBJ whole genome shotgun (WGS) entry which is preliminary data.</text>
</comment>
<protein>
    <submittedName>
        <fullName evidence="2">Uncharacterized protein</fullName>
    </submittedName>
</protein>
<dbReference type="Proteomes" id="UP000625711">
    <property type="component" value="Unassembled WGS sequence"/>
</dbReference>
<keyword evidence="3" id="KW-1185">Reference proteome</keyword>
<sequence length="128" mass="14830">MKFIPHKTFSFKSPPKTFKCHVSHKKHLIKYLGKFGASKLNAPHRTNSKVHLRKSARARRGKTQKTSQNAESNRRKVCEFLAASVNANRRIVFGSDRTLRDWRRRYGNKILNLPTEIFSLSEFVESSS</sequence>
<gene>
    <name evidence="2" type="ORF">GWI33_015994</name>
</gene>
<feature type="compositionally biased region" description="Basic residues" evidence="1">
    <location>
        <begin position="46"/>
        <end position="63"/>
    </location>
</feature>
<evidence type="ECO:0000313" key="3">
    <source>
        <dbReference type="Proteomes" id="UP000625711"/>
    </source>
</evidence>
<feature type="region of interest" description="Disordered" evidence="1">
    <location>
        <begin position="40"/>
        <end position="73"/>
    </location>
</feature>
<dbReference type="EMBL" id="JAACXV010014019">
    <property type="protein sequence ID" value="KAF7271088.1"/>
    <property type="molecule type" value="Genomic_DNA"/>
</dbReference>
<name>A0A834I2V8_RHYFE</name>
<evidence type="ECO:0000256" key="1">
    <source>
        <dbReference type="SAM" id="MobiDB-lite"/>
    </source>
</evidence>
<proteinExistence type="predicted"/>